<feature type="transmembrane region" description="Helical" evidence="12">
    <location>
        <begin position="230"/>
        <end position="252"/>
    </location>
</feature>
<evidence type="ECO:0000256" key="11">
    <source>
        <dbReference type="RuleBase" id="RU362091"/>
    </source>
</evidence>
<dbReference type="AlphaFoldDB" id="T1G3J6"/>
<feature type="transmembrane region" description="Helical" evidence="12">
    <location>
        <begin position="46"/>
        <end position="65"/>
    </location>
</feature>
<dbReference type="KEGG" id="hro:HELRODRAFT_79055"/>
<keyword evidence="15" id="KW-1185">Reference proteome</keyword>
<dbReference type="STRING" id="6412.T1G3J6"/>
<evidence type="ECO:0000256" key="1">
    <source>
        <dbReference type="ARBA" id="ARBA00004651"/>
    </source>
</evidence>
<dbReference type="NCBIfam" id="TIGR00813">
    <property type="entry name" value="sss"/>
    <property type="match status" value="1"/>
</dbReference>
<keyword evidence="4" id="KW-1003">Cell membrane</keyword>
<gene>
    <name evidence="14" type="primary">20215644</name>
    <name evidence="13" type="ORF">HELRODRAFT_79055</name>
</gene>
<dbReference type="EMBL" id="AMQM01004110">
    <property type="status" value="NOT_ANNOTATED_CDS"/>
    <property type="molecule type" value="Genomic_DNA"/>
</dbReference>
<evidence type="ECO:0000256" key="2">
    <source>
        <dbReference type="ARBA" id="ARBA00006434"/>
    </source>
</evidence>
<dbReference type="CTD" id="20215644"/>
<keyword evidence="6 12" id="KW-1133">Transmembrane helix</keyword>
<evidence type="ECO:0000256" key="8">
    <source>
        <dbReference type="ARBA" id="ARBA00023065"/>
    </source>
</evidence>
<reference evidence="14" key="3">
    <citation type="submission" date="2015-06" db="UniProtKB">
        <authorList>
            <consortium name="EnsemblMetazoa"/>
        </authorList>
    </citation>
    <scope>IDENTIFICATION</scope>
</reference>
<evidence type="ECO:0000256" key="7">
    <source>
        <dbReference type="ARBA" id="ARBA00023053"/>
    </source>
</evidence>
<evidence type="ECO:0000256" key="12">
    <source>
        <dbReference type="SAM" id="Phobius"/>
    </source>
</evidence>
<evidence type="ECO:0000313" key="13">
    <source>
        <dbReference type="EMBL" id="ESO04547.1"/>
    </source>
</evidence>
<keyword evidence="5 12" id="KW-0812">Transmembrane</keyword>
<keyword evidence="8" id="KW-0406">Ion transport</keyword>
<feature type="transmembrane region" description="Helical" evidence="12">
    <location>
        <begin position="6"/>
        <end position="26"/>
    </location>
</feature>
<feature type="transmembrane region" description="Helical" evidence="12">
    <location>
        <begin position="153"/>
        <end position="172"/>
    </location>
</feature>
<dbReference type="InterPro" id="IPR038377">
    <property type="entry name" value="Na/Glc_symporter_sf"/>
</dbReference>
<evidence type="ECO:0000256" key="5">
    <source>
        <dbReference type="ARBA" id="ARBA00022692"/>
    </source>
</evidence>
<reference evidence="15" key="1">
    <citation type="submission" date="2012-12" db="EMBL/GenBank/DDBJ databases">
        <authorList>
            <person name="Hellsten U."/>
            <person name="Grimwood J."/>
            <person name="Chapman J.A."/>
            <person name="Shapiro H."/>
            <person name="Aerts A."/>
            <person name="Otillar R.P."/>
            <person name="Terry A.Y."/>
            <person name="Boore J.L."/>
            <person name="Simakov O."/>
            <person name="Marletaz F."/>
            <person name="Cho S.-J."/>
            <person name="Edsinger-Gonzales E."/>
            <person name="Havlak P."/>
            <person name="Kuo D.-H."/>
            <person name="Larsson T."/>
            <person name="Lv J."/>
            <person name="Arendt D."/>
            <person name="Savage R."/>
            <person name="Osoegawa K."/>
            <person name="de Jong P."/>
            <person name="Lindberg D.R."/>
            <person name="Seaver E.C."/>
            <person name="Weisblat D.A."/>
            <person name="Putnam N.H."/>
            <person name="Grigoriev I.V."/>
            <person name="Rokhsar D.S."/>
        </authorList>
    </citation>
    <scope>NUCLEOTIDE SEQUENCE</scope>
</reference>
<accession>T1G3J6</accession>
<dbReference type="eggNOG" id="KOG2349">
    <property type="taxonomic scope" value="Eukaryota"/>
</dbReference>
<keyword evidence="10" id="KW-0739">Sodium transport</keyword>
<dbReference type="GeneID" id="20215644"/>
<dbReference type="EnsemblMetazoa" id="HelroT79055">
    <property type="protein sequence ID" value="HelroP79055"/>
    <property type="gene ID" value="HelroG79055"/>
</dbReference>
<dbReference type="PANTHER" id="PTHR42985:SF40">
    <property type="entry name" value="LD47995P-RELATED"/>
    <property type="match status" value="1"/>
</dbReference>
<evidence type="ECO:0000256" key="9">
    <source>
        <dbReference type="ARBA" id="ARBA00023136"/>
    </source>
</evidence>
<dbReference type="PANTHER" id="PTHR42985">
    <property type="entry name" value="SODIUM-COUPLED MONOCARBOXYLATE TRANSPORTER"/>
    <property type="match status" value="1"/>
</dbReference>
<dbReference type="HOGENOM" id="CLU_018808_11_3_1"/>
<comment type="similarity">
    <text evidence="2 11">Belongs to the sodium:solute symporter (SSF) (TC 2.A.21) family.</text>
</comment>
<dbReference type="GO" id="GO:0006814">
    <property type="term" value="P:sodium ion transport"/>
    <property type="evidence" value="ECO:0000318"/>
    <property type="project" value="GO_Central"/>
</dbReference>
<evidence type="ECO:0000256" key="3">
    <source>
        <dbReference type="ARBA" id="ARBA00022448"/>
    </source>
</evidence>
<protein>
    <recommendedName>
        <fullName evidence="16">Sodium/solute symporter</fullName>
    </recommendedName>
</protein>
<sequence length="386" mass="42743">MFHYADYIIFLLFLIVSLAIGLYHAYKSRKNKSADEFLMGNRKLHLFPVSVSITLSFISAVLVLGQPAEVHTRGTQFAMVICGIWIGSIISAIVIVPLFYNLRVTSSYEYLEKRFKSEGVKLVGSITMIVYMVFYLGVVLYGPSVALEGVTNIPMWVFIVLSSVIATVYTTLGGMKAVIWTDVFQGLCLITGMVAIVIQGSIVTGGPSVIWQRNIAMNRLELFNMDPNPALRTTFWSAFINGIFVSFYNFGIGQTTVQRYCGLDSLAKARWSLIINAILMTLILGIVTAVGMVVFAYYDVIGCDPIRAKLITTPNQLLPHFIMDVLNYPGFPGLFISVLYGGALSTVSSSLNSLAAVCYNDLLKKFLQRRNFSDSRKTLATKILGR</sequence>
<feature type="transmembrane region" description="Helical" evidence="12">
    <location>
        <begin position="273"/>
        <end position="298"/>
    </location>
</feature>
<dbReference type="InterPro" id="IPR001734">
    <property type="entry name" value="Na/solute_symporter"/>
</dbReference>
<dbReference type="Proteomes" id="UP000015101">
    <property type="component" value="Unassembled WGS sequence"/>
</dbReference>
<dbReference type="PROSITE" id="PS50283">
    <property type="entry name" value="NA_SOLUT_SYMP_3"/>
    <property type="match status" value="1"/>
</dbReference>
<dbReference type="Pfam" id="PF00474">
    <property type="entry name" value="SSF"/>
    <property type="match status" value="1"/>
</dbReference>
<dbReference type="GO" id="GO:0005886">
    <property type="term" value="C:plasma membrane"/>
    <property type="evidence" value="ECO:0007669"/>
    <property type="project" value="UniProtKB-SubCell"/>
</dbReference>
<evidence type="ECO:0000256" key="6">
    <source>
        <dbReference type="ARBA" id="ARBA00022989"/>
    </source>
</evidence>
<reference evidence="13 15" key="2">
    <citation type="journal article" date="2013" name="Nature">
        <title>Insights into bilaterian evolution from three spiralian genomes.</title>
        <authorList>
            <person name="Simakov O."/>
            <person name="Marletaz F."/>
            <person name="Cho S.J."/>
            <person name="Edsinger-Gonzales E."/>
            <person name="Havlak P."/>
            <person name="Hellsten U."/>
            <person name="Kuo D.H."/>
            <person name="Larsson T."/>
            <person name="Lv J."/>
            <person name="Arendt D."/>
            <person name="Savage R."/>
            <person name="Osoegawa K."/>
            <person name="de Jong P."/>
            <person name="Grimwood J."/>
            <person name="Chapman J.A."/>
            <person name="Shapiro H."/>
            <person name="Aerts A."/>
            <person name="Otillar R.P."/>
            <person name="Terry A.Y."/>
            <person name="Boore J.L."/>
            <person name="Grigoriev I.V."/>
            <person name="Lindberg D.R."/>
            <person name="Seaver E.C."/>
            <person name="Weisblat D.A."/>
            <person name="Putnam N.H."/>
            <person name="Rokhsar D.S."/>
        </authorList>
    </citation>
    <scope>NUCLEOTIDE SEQUENCE</scope>
</reference>
<feature type="transmembrane region" description="Helical" evidence="12">
    <location>
        <begin position="184"/>
        <end position="210"/>
    </location>
</feature>
<evidence type="ECO:0000256" key="4">
    <source>
        <dbReference type="ARBA" id="ARBA00022475"/>
    </source>
</evidence>
<dbReference type="RefSeq" id="XP_009017126.1">
    <property type="nucleotide sequence ID" value="XM_009018878.1"/>
</dbReference>
<evidence type="ECO:0008006" key="16">
    <source>
        <dbReference type="Google" id="ProtNLM"/>
    </source>
</evidence>
<feature type="transmembrane region" description="Helical" evidence="12">
    <location>
        <begin position="334"/>
        <end position="359"/>
    </location>
</feature>
<dbReference type="InParanoid" id="T1G3J6"/>
<dbReference type="GO" id="GO:0015293">
    <property type="term" value="F:symporter activity"/>
    <property type="evidence" value="ECO:0000318"/>
    <property type="project" value="GO_Central"/>
</dbReference>
<keyword evidence="3" id="KW-0813">Transport</keyword>
<keyword evidence="9 12" id="KW-0472">Membrane</keyword>
<feature type="transmembrane region" description="Helical" evidence="12">
    <location>
        <begin position="77"/>
        <end position="100"/>
    </location>
</feature>
<dbReference type="EMBL" id="KB096457">
    <property type="protein sequence ID" value="ESO04547.1"/>
    <property type="molecule type" value="Genomic_DNA"/>
</dbReference>
<dbReference type="Gene3D" id="1.20.1730.10">
    <property type="entry name" value="Sodium/glucose cotransporter"/>
    <property type="match status" value="1"/>
</dbReference>
<proteinExistence type="inferred from homology"/>
<keyword evidence="7" id="KW-0915">Sodium</keyword>
<dbReference type="OrthoDB" id="6132759at2759"/>
<feature type="transmembrane region" description="Helical" evidence="12">
    <location>
        <begin position="120"/>
        <end position="141"/>
    </location>
</feature>
<name>T1G3J6_HELRO</name>
<evidence type="ECO:0000313" key="14">
    <source>
        <dbReference type="EnsemblMetazoa" id="HelroP79055"/>
    </source>
</evidence>
<comment type="subcellular location">
    <subcellularLocation>
        <location evidence="1">Cell membrane</location>
        <topology evidence="1">Multi-pass membrane protein</topology>
    </subcellularLocation>
</comment>
<organism evidence="14 15">
    <name type="scientific">Helobdella robusta</name>
    <name type="common">Californian leech</name>
    <dbReference type="NCBI Taxonomy" id="6412"/>
    <lineage>
        <taxon>Eukaryota</taxon>
        <taxon>Metazoa</taxon>
        <taxon>Spiralia</taxon>
        <taxon>Lophotrochozoa</taxon>
        <taxon>Annelida</taxon>
        <taxon>Clitellata</taxon>
        <taxon>Hirudinea</taxon>
        <taxon>Rhynchobdellida</taxon>
        <taxon>Glossiphoniidae</taxon>
        <taxon>Helobdella</taxon>
    </lineage>
</organism>
<dbReference type="InterPro" id="IPR051163">
    <property type="entry name" value="Sodium:Solute_Symporter_SSF"/>
</dbReference>
<evidence type="ECO:0000313" key="15">
    <source>
        <dbReference type="Proteomes" id="UP000015101"/>
    </source>
</evidence>
<evidence type="ECO:0000256" key="10">
    <source>
        <dbReference type="ARBA" id="ARBA00023201"/>
    </source>
</evidence>
<dbReference type="OMA" id="RRGICIN"/>